<dbReference type="Pfam" id="PF13549">
    <property type="entry name" value="ATP-grasp_5"/>
    <property type="match status" value="1"/>
</dbReference>
<evidence type="ECO:0000313" key="1">
    <source>
        <dbReference type="EMBL" id="AKF07076.1"/>
    </source>
</evidence>
<dbReference type="STRING" id="927083.DB32_004225"/>
<dbReference type="KEGG" id="samy:DB32_004225"/>
<dbReference type="OrthoDB" id="9807426at2"/>
<keyword evidence="2" id="KW-1185">Reference proteome</keyword>
<dbReference type="RefSeq" id="WP_053234377.1">
    <property type="nucleotide sequence ID" value="NZ_CP011125.1"/>
</dbReference>
<dbReference type="Gene3D" id="3.30.470.20">
    <property type="entry name" value="ATP-grasp fold, B domain"/>
    <property type="match status" value="1"/>
</dbReference>
<keyword evidence="1" id="KW-0436">Ligase</keyword>
<dbReference type="InterPro" id="IPR013815">
    <property type="entry name" value="ATP_grasp_subdomain_1"/>
</dbReference>
<name>A0A0F6YJ97_9BACT</name>
<reference evidence="1 2" key="1">
    <citation type="submission" date="2015-03" db="EMBL/GenBank/DDBJ databases">
        <title>Genome assembly of Sandaracinus amylolyticus DSM 53668.</title>
        <authorList>
            <person name="Sharma G."/>
            <person name="Subramanian S."/>
        </authorList>
    </citation>
    <scope>NUCLEOTIDE SEQUENCE [LARGE SCALE GENOMIC DNA]</scope>
    <source>
        <strain evidence="1 2">DSM 53668</strain>
    </source>
</reference>
<dbReference type="Proteomes" id="UP000034883">
    <property type="component" value="Chromosome"/>
</dbReference>
<evidence type="ECO:0000313" key="2">
    <source>
        <dbReference type="Proteomes" id="UP000034883"/>
    </source>
</evidence>
<dbReference type="Gene3D" id="3.30.1490.20">
    <property type="entry name" value="ATP-grasp fold, A domain"/>
    <property type="match status" value="1"/>
</dbReference>
<dbReference type="GO" id="GO:0005524">
    <property type="term" value="F:ATP binding"/>
    <property type="evidence" value="ECO:0007669"/>
    <property type="project" value="InterPro"/>
</dbReference>
<sequence>MAERRASASPPPPIAVVCDDADLAVELARLGAEIDLAIAPSVSRAPVEEAATILGEGRACGVALSRAPEPIELVTLARACFASGSSCAIVGLGERAEVEDRTAIAADLGLVAVDEVRPMVAALALMRAGATQPWSSSARGLPALDRARVQLRGGGSTGGRLARLDDGRIGWGRAAQGELVALGEPRDVREALRAMRDAAGATPPGRAVMEGVDERAATDVLFGPPRALSDPASKAALQPYGLPLPVEELCSSPSRAAAEAARIGFPVRIALASPDLRIWDHPDLAVDGVDNAARVRDVFRQIMSMASERSPDARLLGVTVTATTTPIALLGVRAMPLEGGWVLAEIGFADPHGLASGDRTRTVLPASAERLERTLARLRGSDLVLAGTPARRRTVLEAIDDAMLRLTAFVDRRRDEIVSVEIRPLAILVGGGVEVREACVTVGEAFVRRLDAPARG</sequence>
<gene>
    <name evidence="1" type="ORF">DB32_004225</name>
</gene>
<protein>
    <submittedName>
        <fullName evidence="1">Archaeal succinyl-CoA ligase [ADP-forming] beta chain</fullName>
    </submittedName>
</protein>
<dbReference type="GO" id="GO:0016874">
    <property type="term" value="F:ligase activity"/>
    <property type="evidence" value="ECO:0007669"/>
    <property type="project" value="UniProtKB-KW"/>
</dbReference>
<organism evidence="1 2">
    <name type="scientific">Sandaracinus amylolyticus</name>
    <dbReference type="NCBI Taxonomy" id="927083"/>
    <lineage>
        <taxon>Bacteria</taxon>
        <taxon>Pseudomonadati</taxon>
        <taxon>Myxococcota</taxon>
        <taxon>Polyangia</taxon>
        <taxon>Polyangiales</taxon>
        <taxon>Sandaracinaceae</taxon>
        <taxon>Sandaracinus</taxon>
    </lineage>
</organism>
<dbReference type="EMBL" id="CP011125">
    <property type="protein sequence ID" value="AKF07076.1"/>
    <property type="molecule type" value="Genomic_DNA"/>
</dbReference>
<accession>A0A0F6YJ97</accession>
<proteinExistence type="predicted"/>
<dbReference type="AlphaFoldDB" id="A0A0F6YJ97"/>